<dbReference type="Proteomes" id="UP000063781">
    <property type="component" value="Chromosome"/>
</dbReference>
<dbReference type="EMBL" id="CP013213">
    <property type="protein sequence ID" value="AMC94127.1"/>
    <property type="molecule type" value="Genomic_DNA"/>
</dbReference>
<reference evidence="2 3" key="1">
    <citation type="submission" date="2015-10" db="EMBL/GenBank/DDBJ databases">
        <title>Erysipelothrix larvae sp. LV19 isolated from the larval gut of the rhinoceros beetle, Trypoxylus dichotomus.</title>
        <authorList>
            <person name="Lim S."/>
            <person name="Kim B.-C."/>
        </authorList>
    </citation>
    <scope>NUCLEOTIDE SEQUENCE [LARGE SCALE GENOMIC DNA]</scope>
    <source>
        <strain evidence="2 3">LV19</strain>
    </source>
</reference>
<evidence type="ECO:0000256" key="1">
    <source>
        <dbReference type="PROSITE-ProRule" id="PRU01282"/>
    </source>
</evidence>
<evidence type="ECO:0000313" key="2">
    <source>
        <dbReference type="EMBL" id="AMC94127.1"/>
    </source>
</evidence>
<comment type="similarity">
    <text evidence="1">Belongs to the ArsC family.</text>
</comment>
<evidence type="ECO:0008006" key="4">
    <source>
        <dbReference type="Google" id="ProtNLM"/>
    </source>
</evidence>
<dbReference type="STRING" id="1514105.AOC36_09035"/>
<organism evidence="2 3">
    <name type="scientific">Erysipelothrix larvae</name>
    <dbReference type="NCBI Taxonomy" id="1514105"/>
    <lineage>
        <taxon>Bacteria</taxon>
        <taxon>Bacillati</taxon>
        <taxon>Bacillota</taxon>
        <taxon>Erysipelotrichia</taxon>
        <taxon>Erysipelotrichales</taxon>
        <taxon>Erysipelotrichaceae</taxon>
        <taxon>Erysipelothrix</taxon>
    </lineage>
</organism>
<protein>
    <recommendedName>
        <fullName evidence="4">Arsenate reductase</fullName>
    </recommendedName>
</protein>
<name>A0A109UHE2_9FIRM</name>
<dbReference type="RefSeq" id="WP_067633543.1">
    <property type="nucleotide sequence ID" value="NZ_CP013213.1"/>
</dbReference>
<proteinExistence type="inferred from homology"/>
<dbReference type="InterPro" id="IPR036249">
    <property type="entry name" value="Thioredoxin-like_sf"/>
</dbReference>
<keyword evidence="3" id="KW-1185">Reference proteome</keyword>
<dbReference type="SUPFAM" id="SSF52833">
    <property type="entry name" value="Thioredoxin-like"/>
    <property type="match status" value="1"/>
</dbReference>
<dbReference type="AlphaFoldDB" id="A0A109UHE2"/>
<evidence type="ECO:0000313" key="3">
    <source>
        <dbReference type="Proteomes" id="UP000063781"/>
    </source>
</evidence>
<dbReference type="PROSITE" id="PS51353">
    <property type="entry name" value="ARSC"/>
    <property type="match status" value="1"/>
</dbReference>
<accession>A0A109UHE2</accession>
<dbReference type="KEGG" id="erl:AOC36_09035"/>
<dbReference type="InterPro" id="IPR006660">
    <property type="entry name" value="Arsenate_reductase-like"/>
</dbReference>
<gene>
    <name evidence="2" type="ORF">AOC36_09035</name>
</gene>
<dbReference type="Gene3D" id="3.40.30.10">
    <property type="entry name" value="Glutaredoxin"/>
    <property type="match status" value="1"/>
</dbReference>
<dbReference type="Pfam" id="PF03960">
    <property type="entry name" value="ArsC"/>
    <property type="match status" value="1"/>
</dbReference>
<sequence length="100" mass="11394">MTRQIREKNVSARIHHITKSRPLTYNEVKYLLVCSDTGIDGLIAKKSSAYHLIKDCIDDMLVSEVIQFIINNPKVLRFPIFVENGIVLSGLRNIGFDDFS</sequence>